<dbReference type="VEuPathDB" id="TriTrypDB:TcBrA4_0043330"/>
<dbReference type="InterPro" id="IPR001619">
    <property type="entry name" value="Sec1-like"/>
</dbReference>
<comment type="caution">
    <text evidence="2">The sequence shown here is derived from an EMBL/GenBank/DDBJ whole genome shotgun (WGS) entry which is preliminary data.</text>
</comment>
<dbReference type="EMBL" id="PRFC01000722">
    <property type="protein sequence ID" value="PWU84569.1"/>
    <property type="molecule type" value="Genomic_DNA"/>
</dbReference>
<comment type="similarity">
    <text evidence="1">Belongs to the STXBP/unc-18/SEC1 family.</text>
</comment>
<accession>A0A2V2UKE9</accession>
<dbReference type="Proteomes" id="UP000246078">
    <property type="component" value="Unassembled WGS sequence"/>
</dbReference>
<reference evidence="2 3" key="1">
    <citation type="journal article" date="2018" name="Microb. Genom.">
        <title>Expanding an expanded genome: long-read sequencing of Trypanosoma cruzi.</title>
        <authorList>
            <person name="Berna L."/>
            <person name="Rodriguez M."/>
            <person name="Chiribao M.L."/>
            <person name="Parodi-Talice A."/>
            <person name="Pita S."/>
            <person name="Rijo G."/>
            <person name="Alvarez-Valin F."/>
            <person name="Robello C."/>
        </authorList>
    </citation>
    <scope>NUCLEOTIDE SEQUENCE [LARGE SCALE GENOMIC DNA]</scope>
    <source>
        <strain evidence="2 3">TCC</strain>
    </source>
</reference>
<evidence type="ECO:0000313" key="3">
    <source>
        <dbReference type="Proteomes" id="UP000246078"/>
    </source>
</evidence>
<name>A0A2V2UKE9_TRYCR</name>
<dbReference type="VEuPathDB" id="TriTrypDB:C3747_722g7"/>
<protein>
    <submittedName>
        <fullName evidence="2">Putative syntaxin binding protein 1</fullName>
    </submittedName>
</protein>
<sequence length="151" mass="16814">MSSPVAYFFAVEGACVSCVVADWMAKDPYRDAHIFSLGCIPHRRLQQLAWAQTAPRVMSFKEMMLEFTVPEALVFHLGMQNEFPQLLSLLSPPTRESAVDVAASRLVAALHAMNNSVPGIRQQNRSSICHGFSRTFFGGHSELCHDEPDFT</sequence>
<dbReference type="Pfam" id="PF00995">
    <property type="entry name" value="Sec1"/>
    <property type="match status" value="1"/>
</dbReference>
<dbReference type="VEuPathDB" id="TriTrypDB:TcYC6_0065470"/>
<dbReference type="VEuPathDB" id="TriTrypDB:TcCL_NonESM07939"/>
<dbReference type="SUPFAM" id="SSF56815">
    <property type="entry name" value="Sec1/munc18-like (SM) proteins"/>
    <property type="match status" value="1"/>
</dbReference>
<organism evidence="2 3">
    <name type="scientific">Trypanosoma cruzi</name>
    <dbReference type="NCBI Taxonomy" id="5693"/>
    <lineage>
        <taxon>Eukaryota</taxon>
        <taxon>Discoba</taxon>
        <taxon>Euglenozoa</taxon>
        <taxon>Kinetoplastea</taxon>
        <taxon>Metakinetoplastina</taxon>
        <taxon>Trypanosomatida</taxon>
        <taxon>Trypanosomatidae</taxon>
        <taxon>Trypanosoma</taxon>
        <taxon>Schizotrypanum</taxon>
    </lineage>
</organism>
<evidence type="ECO:0000256" key="1">
    <source>
        <dbReference type="ARBA" id="ARBA00009884"/>
    </source>
</evidence>
<proteinExistence type="inferred from homology"/>
<dbReference type="InterPro" id="IPR036045">
    <property type="entry name" value="Sec1-like_sf"/>
</dbReference>
<evidence type="ECO:0000313" key="2">
    <source>
        <dbReference type="EMBL" id="PWU84569.1"/>
    </source>
</evidence>
<dbReference type="GO" id="GO:0016192">
    <property type="term" value="P:vesicle-mediated transport"/>
    <property type="evidence" value="ECO:0007669"/>
    <property type="project" value="InterPro"/>
</dbReference>
<dbReference type="AlphaFoldDB" id="A0A2V2UKE9"/>
<gene>
    <name evidence="2" type="ORF">C3747_722g7</name>
</gene>